<evidence type="ECO:0000313" key="11">
    <source>
        <dbReference type="Proteomes" id="UP000492821"/>
    </source>
</evidence>
<evidence type="ECO:0000256" key="1">
    <source>
        <dbReference type="ARBA" id="ARBA00004414"/>
    </source>
</evidence>
<comment type="similarity">
    <text evidence="4">Belongs to the CDIP1/LITAF family.</text>
</comment>
<feature type="domain" description="LITAF" evidence="10">
    <location>
        <begin position="46"/>
        <end position="128"/>
    </location>
</feature>
<name>A0A7E4VJ98_PANRE</name>
<dbReference type="SMART" id="SM00714">
    <property type="entry name" value="LITAF"/>
    <property type="match status" value="1"/>
</dbReference>
<evidence type="ECO:0000256" key="3">
    <source>
        <dbReference type="ARBA" id="ARBA00004630"/>
    </source>
</evidence>
<dbReference type="WBParaSite" id="Pan_g21173.t1">
    <property type="protein sequence ID" value="Pan_g21173.t1"/>
    <property type="gene ID" value="Pan_g21173"/>
</dbReference>
<evidence type="ECO:0000259" key="10">
    <source>
        <dbReference type="PROSITE" id="PS51837"/>
    </source>
</evidence>
<dbReference type="PANTHER" id="PTHR23292:SF6">
    <property type="entry name" value="FI16602P1-RELATED"/>
    <property type="match status" value="1"/>
</dbReference>
<keyword evidence="11" id="KW-1185">Reference proteome</keyword>
<comment type="subcellular location">
    <subcellularLocation>
        <location evidence="2">Endosome membrane</location>
        <topology evidence="2">Peripheral membrane protein</topology>
    </subcellularLocation>
    <subcellularLocation>
        <location evidence="1">Late endosome membrane</location>
    </subcellularLocation>
    <subcellularLocation>
        <location evidence="3">Lysosome membrane</location>
        <topology evidence="3">Peripheral membrane protein</topology>
        <orientation evidence="3">Cytoplasmic side</orientation>
    </subcellularLocation>
</comment>
<feature type="region of interest" description="Disordered" evidence="8">
    <location>
        <begin position="1"/>
        <end position="44"/>
    </location>
</feature>
<dbReference type="InterPro" id="IPR006629">
    <property type="entry name" value="LITAF"/>
</dbReference>
<dbReference type="Pfam" id="PF10601">
    <property type="entry name" value="zf-LITAF-like"/>
    <property type="match status" value="1"/>
</dbReference>
<feature type="transmembrane region" description="Helical" evidence="9">
    <location>
        <begin position="85"/>
        <end position="105"/>
    </location>
</feature>
<protein>
    <submittedName>
        <fullName evidence="12">LITAF domain-containing protein</fullName>
    </submittedName>
</protein>
<dbReference type="GO" id="GO:0005765">
    <property type="term" value="C:lysosomal membrane"/>
    <property type="evidence" value="ECO:0007669"/>
    <property type="project" value="UniProtKB-SubCell"/>
</dbReference>
<evidence type="ECO:0000256" key="5">
    <source>
        <dbReference type="ARBA" id="ARBA00022723"/>
    </source>
</evidence>
<evidence type="ECO:0000256" key="6">
    <source>
        <dbReference type="ARBA" id="ARBA00022833"/>
    </source>
</evidence>
<organism evidence="11 12">
    <name type="scientific">Panagrellus redivivus</name>
    <name type="common">Microworm</name>
    <dbReference type="NCBI Taxonomy" id="6233"/>
    <lineage>
        <taxon>Eukaryota</taxon>
        <taxon>Metazoa</taxon>
        <taxon>Ecdysozoa</taxon>
        <taxon>Nematoda</taxon>
        <taxon>Chromadorea</taxon>
        <taxon>Rhabditida</taxon>
        <taxon>Tylenchina</taxon>
        <taxon>Panagrolaimomorpha</taxon>
        <taxon>Panagrolaimoidea</taxon>
        <taxon>Panagrolaimidae</taxon>
        <taxon>Panagrellus</taxon>
    </lineage>
</organism>
<dbReference type="InterPro" id="IPR037519">
    <property type="entry name" value="LITAF_fam"/>
</dbReference>
<dbReference type="GO" id="GO:0008270">
    <property type="term" value="F:zinc ion binding"/>
    <property type="evidence" value="ECO:0007669"/>
    <property type="project" value="TreeGrafter"/>
</dbReference>
<keyword evidence="6" id="KW-0862">Zinc</keyword>
<accession>A0A7E4VJ98</accession>
<dbReference type="PANTHER" id="PTHR23292">
    <property type="entry name" value="LIPOPOLYSACCHARIDE-INDUCED TUMOR NECROSIS FACTOR-ALPHA FACTOR"/>
    <property type="match status" value="1"/>
</dbReference>
<evidence type="ECO:0000313" key="12">
    <source>
        <dbReference type="WBParaSite" id="Pan_g21173.t1"/>
    </source>
</evidence>
<dbReference type="AlphaFoldDB" id="A0A7E4VJ98"/>
<keyword evidence="7 9" id="KW-0472">Membrane</keyword>
<dbReference type="GO" id="GO:0031902">
    <property type="term" value="C:late endosome membrane"/>
    <property type="evidence" value="ECO:0007669"/>
    <property type="project" value="UniProtKB-SubCell"/>
</dbReference>
<keyword evidence="9" id="KW-1133">Transmembrane helix</keyword>
<evidence type="ECO:0000256" key="8">
    <source>
        <dbReference type="SAM" id="MobiDB-lite"/>
    </source>
</evidence>
<dbReference type="Proteomes" id="UP000492821">
    <property type="component" value="Unassembled WGS sequence"/>
</dbReference>
<keyword evidence="9" id="KW-0812">Transmembrane</keyword>
<dbReference type="PROSITE" id="PS51837">
    <property type="entry name" value="LITAF"/>
    <property type="match status" value="1"/>
</dbReference>
<reference evidence="11" key="1">
    <citation type="journal article" date="2013" name="Genetics">
        <title>The draft genome and transcriptome of Panagrellus redivivus are shaped by the harsh demands of a free-living lifestyle.</title>
        <authorList>
            <person name="Srinivasan J."/>
            <person name="Dillman A.R."/>
            <person name="Macchietto M.G."/>
            <person name="Heikkinen L."/>
            <person name="Lakso M."/>
            <person name="Fracchia K.M."/>
            <person name="Antoshechkin I."/>
            <person name="Mortazavi A."/>
            <person name="Wong G."/>
            <person name="Sternberg P.W."/>
        </authorList>
    </citation>
    <scope>NUCLEOTIDE SEQUENCE [LARGE SCALE GENOMIC DNA]</scope>
    <source>
        <strain evidence="11">MT8872</strain>
    </source>
</reference>
<evidence type="ECO:0000256" key="4">
    <source>
        <dbReference type="ARBA" id="ARBA00005975"/>
    </source>
</evidence>
<evidence type="ECO:0000256" key="9">
    <source>
        <dbReference type="SAM" id="Phobius"/>
    </source>
</evidence>
<proteinExistence type="inferred from homology"/>
<reference evidence="12" key="2">
    <citation type="submission" date="2020-10" db="UniProtKB">
        <authorList>
            <consortium name="WormBaseParasite"/>
        </authorList>
    </citation>
    <scope>IDENTIFICATION</scope>
</reference>
<evidence type="ECO:0000256" key="7">
    <source>
        <dbReference type="ARBA" id="ARBA00023136"/>
    </source>
</evidence>
<keyword evidence="5" id="KW-0479">Metal-binding</keyword>
<evidence type="ECO:0000256" key="2">
    <source>
        <dbReference type="ARBA" id="ARBA00004481"/>
    </source>
</evidence>
<sequence length="129" mass="14166">MSAPSAPSAPAAPPPYEEEQTKRNEAPQESAMYPDVNGSTHQGPFMPSNTAAVVYQILPTTPTVAICPVCKETITTRVKYSNGTFTYVMTFLCGLFFLCCCIPLCCRGFKDVNHFCPKCKAFIGMNRRI</sequence>